<dbReference type="GO" id="GO:0050661">
    <property type="term" value="F:NADP binding"/>
    <property type="evidence" value="ECO:0007669"/>
    <property type="project" value="InterPro"/>
</dbReference>
<keyword evidence="2" id="KW-0560">Oxidoreductase</keyword>
<dbReference type="InterPro" id="IPR006115">
    <property type="entry name" value="6PGDH_NADP-bd"/>
</dbReference>
<comment type="similarity">
    <text evidence="1">Belongs to the HIBADH-related family.</text>
</comment>
<evidence type="ECO:0000313" key="7">
    <source>
        <dbReference type="Proteomes" id="UP000278673"/>
    </source>
</evidence>
<dbReference type="InterPro" id="IPR051265">
    <property type="entry name" value="HIBADH-related_NP60_sf"/>
</dbReference>
<feature type="region of interest" description="Disordered" evidence="3">
    <location>
        <begin position="1"/>
        <end position="21"/>
    </location>
</feature>
<organism evidence="6 7">
    <name type="scientific">Streptomyces triticirhizae</name>
    <dbReference type="NCBI Taxonomy" id="2483353"/>
    <lineage>
        <taxon>Bacteria</taxon>
        <taxon>Bacillati</taxon>
        <taxon>Actinomycetota</taxon>
        <taxon>Actinomycetes</taxon>
        <taxon>Kitasatosporales</taxon>
        <taxon>Streptomycetaceae</taxon>
        <taxon>Streptomyces</taxon>
    </lineage>
</organism>
<reference evidence="6 7" key="1">
    <citation type="submission" date="2018-10" db="EMBL/GenBank/DDBJ databases">
        <title>Isolation, diversity and antifungal activity of actinobacteria from wheat.</title>
        <authorList>
            <person name="Han C."/>
        </authorList>
    </citation>
    <scope>NUCLEOTIDE SEQUENCE [LARGE SCALE GENOMIC DNA]</scope>
    <source>
        <strain evidence="6 7">NEAU-YY642</strain>
    </source>
</reference>
<dbReference type="Pfam" id="PF03446">
    <property type="entry name" value="NAD_binding_2"/>
    <property type="match status" value="1"/>
</dbReference>
<feature type="domain" description="6-phosphogluconate dehydrogenase NADP-binding" evidence="4">
    <location>
        <begin position="21"/>
        <end position="171"/>
    </location>
</feature>
<evidence type="ECO:0000259" key="4">
    <source>
        <dbReference type="Pfam" id="PF03446"/>
    </source>
</evidence>
<dbReference type="InterPro" id="IPR048666">
    <property type="entry name" value="RedAm-like_C"/>
</dbReference>
<dbReference type="InterPro" id="IPR015815">
    <property type="entry name" value="HIBADH-related"/>
</dbReference>
<dbReference type="PIRSF" id="PIRSF000103">
    <property type="entry name" value="HIBADH"/>
    <property type="match status" value="1"/>
</dbReference>
<dbReference type="PANTHER" id="PTHR43580">
    <property type="entry name" value="OXIDOREDUCTASE GLYR1-RELATED"/>
    <property type="match status" value="1"/>
</dbReference>
<keyword evidence="7" id="KW-1185">Reference proteome</keyword>
<dbReference type="SUPFAM" id="SSF51735">
    <property type="entry name" value="NAD(P)-binding Rossmann-fold domains"/>
    <property type="match status" value="1"/>
</dbReference>
<accession>A0A3M2LQ62</accession>
<dbReference type="InterPro" id="IPR036291">
    <property type="entry name" value="NAD(P)-bd_dom_sf"/>
</dbReference>
<dbReference type="EMBL" id="RFFJ01000126">
    <property type="protein sequence ID" value="RMI36988.1"/>
    <property type="molecule type" value="Genomic_DNA"/>
</dbReference>
<evidence type="ECO:0000256" key="2">
    <source>
        <dbReference type="ARBA" id="ARBA00023002"/>
    </source>
</evidence>
<name>A0A3M2LQ62_9ACTN</name>
<proteinExistence type="inferred from homology"/>
<sequence length="312" mass="31904">MTASPESPESPEQPEAGRSSVTVLGLGPMGRALAGAFVAAGHRTTVWNRTPGRERELVERGALAAASAAEAVAASELTVICVVNYRAVEAVLGAEGVAETLKGRVVVNLSNDTPQRARELAAWAGERGVDYLDGAIMTPTTTIGTPDGVFLYSGPEAHFRRHLPTLEALGAGGHTHLGEAVGLAAAYDLALLDIFWSAMAGYAHALAIAGAEGIGARELAPFAEGIAAILPPIFQGLAAEVDEGSYSHDDNPLTSTASSTAHIVSVSESHGIDAGLMHAVQGLVGRAIGLGHGEDGFARVAELLARGARPVG</sequence>
<evidence type="ECO:0000256" key="3">
    <source>
        <dbReference type="SAM" id="MobiDB-lite"/>
    </source>
</evidence>
<dbReference type="Gene3D" id="3.40.50.720">
    <property type="entry name" value="NAD(P)-binding Rossmann-like Domain"/>
    <property type="match status" value="1"/>
</dbReference>
<evidence type="ECO:0000256" key="1">
    <source>
        <dbReference type="ARBA" id="ARBA00009080"/>
    </source>
</evidence>
<comment type="caution">
    <text evidence="6">The sequence shown here is derived from an EMBL/GenBank/DDBJ whole genome shotgun (WGS) entry which is preliminary data.</text>
</comment>
<evidence type="ECO:0000259" key="5">
    <source>
        <dbReference type="Pfam" id="PF21761"/>
    </source>
</evidence>
<evidence type="ECO:0000313" key="6">
    <source>
        <dbReference type="EMBL" id="RMI36988.1"/>
    </source>
</evidence>
<dbReference type="Gene3D" id="1.10.1040.10">
    <property type="entry name" value="N-(1-d-carboxylethyl)-l-norvaline Dehydrogenase, domain 2"/>
    <property type="match status" value="1"/>
</dbReference>
<dbReference type="Proteomes" id="UP000278673">
    <property type="component" value="Unassembled WGS sequence"/>
</dbReference>
<protein>
    <submittedName>
        <fullName evidence="6">NAD(P)-dependent oxidoreductase</fullName>
    </submittedName>
</protein>
<dbReference type="InterPro" id="IPR013328">
    <property type="entry name" value="6PGD_dom2"/>
</dbReference>
<dbReference type="RefSeq" id="WP_122185325.1">
    <property type="nucleotide sequence ID" value="NZ_RFFJ01000126.1"/>
</dbReference>
<dbReference type="AlphaFoldDB" id="A0A3M2LQ62"/>
<dbReference type="GO" id="GO:0016491">
    <property type="term" value="F:oxidoreductase activity"/>
    <property type="evidence" value="ECO:0007669"/>
    <property type="project" value="UniProtKB-KW"/>
</dbReference>
<dbReference type="Pfam" id="PF21761">
    <property type="entry name" value="RedAm-like_C"/>
    <property type="match status" value="1"/>
</dbReference>
<feature type="domain" description="NADPH-dependent reductive aminase-like C-terminal" evidence="5">
    <location>
        <begin position="182"/>
        <end position="305"/>
    </location>
</feature>
<gene>
    <name evidence="6" type="ORF">EBN88_20230</name>
</gene>
<dbReference type="PANTHER" id="PTHR43580:SF2">
    <property type="entry name" value="CYTOKINE-LIKE NUCLEAR FACTOR N-PAC"/>
    <property type="match status" value="1"/>
</dbReference>